<keyword evidence="6" id="KW-1185">Reference proteome</keyword>
<keyword evidence="3" id="KW-0560">Oxidoreductase</keyword>
<evidence type="ECO:0000313" key="5">
    <source>
        <dbReference type="EMBL" id="QKI90251.1"/>
    </source>
</evidence>
<evidence type="ECO:0000313" key="6">
    <source>
        <dbReference type="Proteomes" id="UP000504724"/>
    </source>
</evidence>
<evidence type="ECO:0000259" key="4">
    <source>
        <dbReference type="Pfam" id="PF00881"/>
    </source>
</evidence>
<dbReference type="Proteomes" id="UP000504724">
    <property type="component" value="Chromosome"/>
</dbReference>
<dbReference type="SUPFAM" id="SSF55469">
    <property type="entry name" value="FMN-dependent nitroreductase-like"/>
    <property type="match status" value="1"/>
</dbReference>
<keyword evidence="2" id="KW-0288">FMN</keyword>
<dbReference type="CDD" id="cd02136">
    <property type="entry name" value="PnbA_NfnB-like"/>
    <property type="match status" value="1"/>
</dbReference>
<keyword evidence="1" id="KW-0285">Flavoprotein</keyword>
<accession>A0A7D4NRQ2</accession>
<dbReference type="Pfam" id="PF00881">
    <property type="entry name" value="Nitroreductase"/>
    <property type="match status" value="1"/>
</dbReference>
<dbReference type="EMBL" id="CP054020">
    <property type="protein sequence ID" value="QKI90251.1"/>
    <property type="molecule type" value="Genomic_DNA"/>
</dbReference>
<dbReference type="InterPro" id="IPR000415">
    <property type="entry name" value="Nitroreductase-like"/>
</dbReference>
<gene>
    <name evidence="5" type="ORF">HQN79_01410</name>
</gene>
<dbReference type="InterPro" id="IPR050627">
    <property type="entry name" value="Nitroreductase/BluB"/>
</dbReference>
<dbReference type="AlphaFoldDB" id="A0A7D4NRQ2"/>
<reference evidence="5 6" key="1">
    <citation type="submission" date="2020-05" db="EMBL/GenBank/DDBJ databases">
        <title>Thiomicrorhabdus sediminis sp.nov. and Thiomicrorhabdus xiamenensis sp.nov., novel sulfur-oxidizing bacteria isolated from coastal sediment.</title>
        <authorList>
            <person name="Liu X."/>
        </authorList>
    </citation>
    <scope>NUCLEOTIDE SEQUENCE [LARGE SCALE GENOMIC DNA]</scope>
    <source>
        <strain evidence="5 6">G2</strain>
    </source>
</reference>
<evidence type="ECO:0000256" key="2">
    <source>
        <dbReference type="ARBA" id="ARBA00022643"/>
    </source>
</evidence>
<evidence type="ECO:0000256" key="3">
    <source>
        <dbReference type="ARBA" id="ARBA00023002"/>
    </source>
</evidence>
<dbReference type="KEGG" id="txa:HQN79_01410"/>
<sequence>MSVSQAVTQRHSVRAFLDKPVNNEIIQRILDAARHAPSGVNTQPWQVAVVSGETKLRLQSAMLDKFTAGERGKMDYAYYPDEWKGAYKLRRVQTGKQLYGALQIERHDKAGQMAQWAANYRSFDAPVALYFFMDKSLQTGSFFDYGMFVQNIMLLALEEGLGTCPQGALGEYPDLIREQLGYGDDKLLLGGMALGYENTDHPVNQYRTEREPVEAFTRFFD</sequence>
<feature type="domain" description="Nitroreductase" evidence="4">
    <location>
        <begin position="7"/>
        <end position="196"/>
    </location>
</feature>
<dbReference type="InterPro" id="IPR029479">
    <property type="entry name" value="Nitroreductase"/>
</dbReference>
<evidence type="ECO:0000256" key="1">
    <source>
        <dbReference type="ARBA" id="ARBA00022630"/>
    </source>
</evidence>
<proteinExistence type="predicted"/>
<dbReference type="PANTHER" id="PTHR23026">
    <property type="entry name" value="NADPH NITROREDUCTASE"/>
    <property type="match status" value="1"/>
</dbReference>
<organism evidence="5 6">
    <name type="scientific">Thiomicrorhabdus xiamenensis</name>
    <dbReference type="NCBI Taxonomy" id="2739063"/>
    <lineage>
        <taxon>Bacteria</taxon>
        <taxon>Pseudomonadati</taxon>
        <taxon>Pseudomonadota</taxon>
        <taxon>Gammaproteobacteria</taxon>
        <taxon>Thiotrichales</taxon>
        <taxon>Piscirickettsiaceae</taxon>
        <taxon>Thiomicrorhabdus</taxon>
    </lineage>
</organism>
<name>A0A7D4NRQ2_9GAMM</name>
<dbReference type="PANTHER" id="PTHR23026:SF90">
    <property type="entry name" value="IODOTYROSINE DEIODINASE 1"/>
    <property type="match status" value="1"/>
</dbReference>
<dbReference type="Gene3D" id="3.40.109.10">
    <property type="entry name" value="NADH Oxidase"/>
    <property type="match status" value="1"/>
</dbReference>
<protein>
    <submittedName>
        <fullName evidence="5">Nitroreductase</fullName>
    </submittedName>
</protein>
<dbReference type="GO" id="GO:0016491">
    <property type="term" value="F:oxidoreductase activity"/>
    <property type="evidence" value="ECO:0007669"/>
    <property type="project" value="UniProtKB-KW"/>
</dbReference>